<evidence type="ECO:0000256" key="1">
    <source>
        <dbReference type="SAM" id="MobiDB-lite"/>
    </source>
</evidence>
<dbReference type="Proteomes" id="UP000077202">
    <property type="component" value="Unassembled WGS sequence"/>
</dbReference>
<dbReference type="AlphaFoldDB" id="A0A176WP74"/>
<dbReference type="EMBL" id="LVLJ01000312">
    <property type="protein sequence ID" value="OAE34859.1"/>
    <property type="molecule type" value="Genomic_DNA"/>
</dbReference>
<sequence>MEGLEAAVVSRQAGGDWLTSAKAQGRIPSRGTRHKFLANQPVPQRSSRRVSQRCVVEVAPNARSASQNSCVRTEKTNRLLVSDRTTKLGTPLVPSLLGPTDAAPDLWQAKSKDPFLVDAFPGSKGVQGSEEDADEDVIKRMKCRAEESIPRWNSLSNEVAGIPQPATDRITKNPIIGPQSKCENQDREASEDASSSATKSPATFNDAAIAVVCCSMGRKREIRSPLDTWNSRPRPKARPQVLLDRGIRRPLSAIALRELGVKFDRRHRGQSACMRSIHPPPPPNPAQRAMCLQTILWQMVDQGRAHIWLALLVTSGHARSRASERLDLKISCFVSSRVERIDDRRTGR</sequence>
<comment type="caution">
    <text evidence="2">The sequence shown here is derived from an EMBL/GenBank/DDBJ whole genome shotgun (WGS) entry which is preliminary data.</text>
</comment>
<accession>A0A176WP74</accession>
<protein>
    <submittedName>
        <fullName evidence="2">Uncharacterized protein</fullName>
    </submittedName>
</protein>
<reference evidence="2" key="1">
    <citation type="submission" date="2016-03" db="EMBL/GenBank/DDBJ databases">
        <title>Mechanisms controlling the formation of the plant cell surface in tip-growing cells are functionally conserved among land plants.</title>
        <authorList>
            <person name="Honkanen S."/>
            <person name="Jones V.A."/>
            <person name="Morieri G."/>
            <person name="Champion C."/>
            <person name="Hetherington A.J."/>
            <person name="Kelly S."/>
            <person name="Saint-Marcoux D."/>
            <person name="Proust H."/>
            <person name="Prescott H."/>
            <person name="Dolan L."/>
        </authorList>
    </citation>
    <scope>NUCLEOTIDE SEQUENCE [LARGE SCALE GENOMIC DNA]</scope>
    <source>
        <tissue evidence="2">Whole gametophyte</tissue>
    </source>
</reference>
<name>A0A176WP74_MARPO</name>
<keyword evidence="3" id="KW-1185">Reference proteome</keyword>
<gene>
    <name evidence="2" type="ORF">AXG93_2528s2280</name>
</gene>
<evidence type="ECO:0000313" key="3">
    <source>
        <dbReference type="Proteomes" id="UP000077202"/>
    </source>
</evidence>
<proteinExistence type="predicted"/>
<feature type="region of interest" description="Disordered" evidence="1">
    <location>
        <begin position="164"/>
        <end position="201"/>
    </location>
</feature>
<evidence type="ECO:0000313" key="2">
    <source>
        <dbReference type="EMBL" id="OAE34859.1"/>
    </source>
</evidence>
<organism evidence="2 3">
    <name type="scientific">Marchantia polymorpha subsp. ruderalis</name>
    <dbReference type="NCBI Taxonomy" id="1480154"/>
    <lineage>
        <taxon>Eukaryota</taxon>
        <taxon>Viridiplantae</taxon>
        <taxon>Streptophyta</taxon>
        <taxon>Embryophyta</taxon>
        <taxon>Marchantiophyta</taxon>
        <taxon>Marchantiopsida</taxon>
        <taxon>Marchantiidae</taxon>
        <taxon>Marchantiales</taxon>
        <taxon>Marchantiaceae</taxon>
        <taxon>Marchantia</taxon>
    </lineage>
</organism>